<dbReference type="EMBL" id="MSKW01000013">
    <property type="protein sequence ID" value="OLO76928.1"/>
    <property type="molecule type" value="Genomic_DNA"/>
</dbReference>
<gene>
    <name evidence="3" type="ORF">BKH15_06905</name>
</gene>
<sequence>MARSLARLSGRRRAVSALGAGVLAASLALAGCSSSSPKGGGTIPPLNTAGASSGSAASTSASGGASTGASGAASAGAVTAESLSDPDLGYTVVSVPDGLDATQTKVLQDFIAYDKATWRIWFGGGKDTTGIDKVATGSTLQHVIDNAAKMKADGRRAQPPVRVSVSDVYVDGGGVSAQVAICVDQRKMSMLDDKGNDVTTQADRGQVPLATRMVHPGNNSWLAAEEQQGQDGECSVD</sequence>
<name>A0A1Q8X9D2_9ACTO</name>
<comment type="caution">
    <text evidence="3">The sequence shown here is derived from an EMBL/GenBank/DDBJ whole genome shotgun (WGS) entry which is preliminary data.</text>
</comment>
<evidence type="ECO:0000256" key="1">
    <source>
        <dbReference type="SAM" id="MobiDB-lite"/>
    </source>
</evidence>
<keyword evidence="2" id="KW-0732">Signal</keyword>
<feature type="region of interest" description="Disordered" evidence="1">
    <location>
        <begin position="38"/>
        <end position="71"/>
    </location>
</feature>
<accession>A0A1Q8X9D2</accession>
<proteinExistence type="predicted"/>
<feature type="signal peptide" evidence="2">
    <location>
        <begin position="1"/>
        <end position="30"/>
    </location>
</feature>
<evidence type="ECO:0008006" key="5">
    <source>
        <dbReference type="Google" id="ProtNLM"/>
    </source>
</evidence>
<feature type="compositionally biased region" description="Low complexity" evidence="1">
    <location>
        <begin position="48"/>
        <end position="71"/>
    </location>
</feature>
<evidence type="ECO:0000313" key="3">
    <source>
        <dbReference type="EMBL" id="OLO76928.1"/>
    </source>
</evidence>
<feature type="chain" id="PRO_5039312072" description="Lipoprotein" evidence="2">
    <location>
        <begin position="31"/>
        <end position="237"/>
    </location>
</feature>
<dbReference type="AlphaFoldDB" id="A0A1Q8X9D2"/>
<evidence type="ECO:0000313" key="4">
    <source>
        <dbReference type="Proteomes" id="UP000186769"/>
    </source>
</evidence>
<dbReference type="PROSITE" id="PS51257">
    <property type="entry name" value="PROKAR_LIPOPROTEIN"/>
    <property type="match status" value="1"/>
</dbReference>
<reference evidence="3 4" key="1">
    <citation type="submission" date="2016-12" db="EMBL/GenBank/DDBJ databases">
        <title>Genomic comparison of strains in the 'Actinomyces naeslundii' group.</title>
        <authorList>
            <person name="Mughal S.R."/>
            <person name="Do T."/>
            <person name="Gilbert S.C."/>
            <person name="Witherden E.A."/>
            <person name="Didelot X."/>
            <person name="Beighton D."/>
        </authorList>
    </citation>
    <scope>NUCLEOTIDE SEQUENCE [LARGE SCALE GENOMIC DNA]</scope>
    <source>
        <strain evidence="3 4">G53E</strain>
    </source>
</reference>
<dbReference type="Proteomes" id="UP000186769">
    <property type="component" value="Unassembled WGS sequence"/>
</dbReference>
<evidence type="ECO:0000256" key="2">
    <source>
        <dbReference type="SAM" id="SignalP"/>
    </source>
</evidence>
<organism evidence="3 4">
    <name type="scientific">Actinomyces oris</name>
    <dbReference type="NCBI Taxonomy" id="544580"/>
    <lineage>
        <taxon>Bacteria</taxon>
        <taxon>Bacillati</taxon>
        <taxon>Actinomycetota</taxon>
        <taxon>Actinomycetes</taxon>
        <taxon>Actinomycetales</taxon>
        <taxon>Actinomycetaceae</taxon>
        <taxon>Actinomyces</taxon>
    </lineage>
</organism>
<protein>
    <recommendedName>
        <fullName evidence="5">Lipoprotein</fullName>
    </recommendedName>
</protein>